<proteinExistence type="predicted"/>
<feature type="region of interest" description="Disordered" evidence="1">
    <location>
        <begin position="970"/>
        <end position="1090"/>
    </location>
</feature>
<feature type="compositionally biased region" description="Low complexity" evidence="1">
    <location>
        <begin position="56"/>
        <end position="71"/>
    </location>
</feature>
<feature type="compositionally biased region" description="Polar residues" evidence="1">
    <location>
        <begin position="939"/>
        <end position="956"/>
    </location>
</feature>
<dbReference type="EMBL" id="CWKI01000002">
    <property type="protein sequence ID" value="CTR05648.1"/>
    <property type="molecule type" value="Genomic_DNA"/>
</dbReference>
<feature type="compositionally biased region" description="Basic residues" evidence="1">
    <location>
        <begin position="1009"/>
        <end position="1018"/>
    </location>
</feature>
<dbReference type="STRING" id="5286.A0A0K3C9V0"/>
<feature type="compositionally biased region" description="Basic and acidic residues" evidence="1">
    <location>
        <begin position="727"/>
        <end position="739"/>
    </location>
</feature>
<feature type="compositionally biased region" description="Basic and acidic residues" evidence="1">
    <location>
        <begin position="881"/>
        <end position="891"/>
    </location>
</feature>
<dbReference type="Proteomes" id="UP000199069">
    <property type="component" value="Unassembled WGS sequence"/>
</dbReference>
<reference evidence="3 4" key="1">
    <citation type="submission" date="2015-07" db="EMBL/GenBank/DDBJ databases">
        <authorList>
            <person name="Cajimat M.N.B."/>
            <person name="Milazzo M.L."/>
            <person name="Fulhorst C.F."/>
        </authorList>
    </citation>
    <scope>NUCLEOTIDE SEQUENCE [LARGE SCALE GENOMIC DNA]</scope>
    <source>
        <strain evidence="3">Single colony</strain>
    </source>
</reference>
<gene>
    <name evidence="3" type="primary">FGENESH: predicted gene_2.678</name>
    <name evidence="3" type="ORF">BN2166_0015090</name>
</gene>
<dbReference type="InterPro" id="IPR000300">
    <property type="entry name" value="IPPc"/>
</dbReference>
<feature type="region of interest" description="Disordered" evidence="1">
    <location>
        <begin position="1"/>
        <end position="192"/>
    </location>
</feature>
<dbReference type="PANTHER" id="PTHR11200:SF275">
    <property type="entry name" value="LD06095P"/>
    <property type="match status" value="1"/>
</dbReference>
<dbReference type="Pfam" id="PF22669">
    <property type="entry name" value="Exo_endo_phos2"/>
    <property type="match status" value="1"/>
</dbReference>
<organism evidence="3 4">
    <name type="scientific">Rhodotorula toruloides</name>
    <name type="common">Yeast</name>
    <name type="synonym">Rhodosporidium toruloides</name>
    <dbReference type="NCBI Taxonomy" id="5286"/>
    <lineage>
        <taxon>Eukaryota</taxon>
        <taxon>Fungi</taxon>
        <taxon>Dikarya</taxon>
        <taxon>Basidiomycota</taxon>
        <taxon>Pucciniomycotina</taxon>
        <taxon>Microbotryomycetes</taxon>
        <taxon>Sporidiobolales</taxon>
        <taxon>Sporidiobolaceae</taxon>
        <taxon>Rhodotorula</taxon>
    </lineage>
</organism>
<feature type="domain" description="Inositol polyphosphate-related phosphatase" evidence="2">
    <location>
        <begin position="308"/>
        <end position="629"/>
    </location>
</feature>
<sequence>MASSGGTPSTNNFSVPPSSQTAPSTTPATSQSPPLAAETKPRLPPPIVTDFAYQQPGPSVASPAPLSSSSSKHARELKADTPKGEVAGLKVEKRASLAPSESSPAPKPHHHFKHHEPAPRRFLRRLHSLVHPNHSASPSSPSHMHQRKDSRASSVFSTPASSAPSSRPRSRTRTSSLPRPLPRTDTSTQRPALKIRICTFNMASSLPEPDGDLSDFLGSLEGVEWGQEWDQARRSRKRRRQSSGSSKVGSLLSGKSAGGVARGEEDEGRVPKFPLTKGHPYHVVVVCGQECPTASGVLAGRVRTLDGKGWTSMLEKYLCGGCSHDSDSESSSDEAEVAAPARSGVAGDEEVEEVLDPTSRHTTDNSAPSTDTDDPLRSTATDTASLTSSHLAPSRSSNSSNRRPRGPYVLVEKERLMGIYCAVFVARCCEDLVEGVSTGRVTAGLIGGRVGNKGGVGISLNFASTRLLFVSAHLAAHASGFEIRKANAQKILDELGGQIDDFWRDEGRMGPKPKRLVDRFDQTFFMGDLNFRLNISRLHADWLVRGKDYETALRFDQLRSVMDEPDSVFRGFHEAPIKFGPTYKFDLPKKVAKKRSMLLRGKSVAKKLAASEQTKSNSLPPHLDPPVANGGAVTDPEVMPATPRTDDDSLSVISSVETVSTVDTAAASAVDLSLITRDDLSKTDLSQLGLPTPPVKGRETSMDAVRKAQVRFLTLVKSNSTAAAMEYAKRQKDEREGTVKGRGRTVSSATARPGLGGLFTPPRPILQNSQSALAVPTAATLPSSNPNSGDEAQTPVDDDDDEAAEQDNEESIVEATFDTSKKQRVQSWTDRILFYSSIDPPPEEPSVPEPPPPVPLPAPSPAPVEPALSASTAQRPTSADGIRHLRFDRSLAKPTPRSLSADSIASSNTPDDRSSRRDDLRFGRTRSLGGLHLGRADSNAGSTKTDNSAEAQSSTSLWKRVKSFQALASLHNSSSAPASTASSPLQSPEISSTPTTPTSPNASQPSFFHPRRTPRKKFTLSGSPSSSSPEISRTTSPAGALTPASDMRPPIVQSASETVTGAPIDPMGTPSSTEGSAGPPHTSLGTGFPRSRTFSAALNKLHDRERSIGNSLNHLRSSGTNLSASGTALNTRFKTFLNSLPLPFLSATAKTADATSGPGAEVAQKKKQLVGPRPGEIEVLEYNSVLDMAKMGATSDHRPVYLVCAVGIEEKREEEEEAL</sequence>
<feature type="compositionally biased region" description="Low complexity" evidence="1">
    <location>
        <begin position="242"/>
        <end position="255"/>
    </location>
</feature>
<keyword evidence="4" id="KW-1185">Reference proteome</keyword>
<feature type="region of interest" description="Disordered" evidence="1">
    <location>
        <begin position="778"/>
        <end position="956"/>
    </location>
</feature>
<dbReference type="GO" id="GO:0004439">
    <property type="term" value="F:phosphatidylinositol-4,5-bisphosphate 5-phosphatase activity"/>
    <property type="evidence" value="ECO:0007669"/>
    <property type="project" value="TreeGrafter"/>
</dbReference>
<dbReference type="SUPFAM" id="SSF56219">
    <property type="entry name" value="DNase I-like"/>
    <property type="match status" value="1"/>
</dbReference>
<feature type="compositionally biased region" description="Low complexity" evidence="1">
    <location>
        <begin position="131"/>
        <end position="143"/>
    </location>
</feature>
<evidence type="ECO:0000256" key="1">
    <source>
        <dbReference type="SAM" id="MobiDB-lite"/>
    </source>
</evidence>
<feature type="compositionally biased region" description="Pro residues" evidence="1">
    <location>
        <begin position="839"/>
        <end position="864"/>
    </location>
</feature>
<feature type="compositionally biased region" description="Low complexity" evidence="1">
    <location>
        <begin position="152"/>
        <end position="178"/>
    </location>
</feature>
<dbReference type="AlphaFoldDB" id="A0A0K3C9V0"/>
<dbReference type="Gene3D" id="3.60.10.10">
    <property type="entry name" value="Endonuclease/exonuclease/phosphatase"/>
    <property type="match status" value="1"/>
</dbReference>
<feature type="compositionally biased region" description="Polar residues" evidence="1">
    <location>
        <begin position="1"/>
        <end position="15"/>
    </location>
</feature>
<feature type="compositionally biased region" description="Basic and acidic residues" evidence="1">
    <location>
        <begin position="73"/>
        <end position="83"/>
    </location>
</feature>
<feature type="compositionally biased region" description="Low complexity" evidence="1">
    <location>
        <begin position="377"/>
        <end position="401"/>
    </location>
</feature>
<feature type="compositionally biased region" description="Low complexity" evidence="1">
    <location>
        <begin position="16"/>
        <end position="34"/>
    </location>
</feature>
<dbReference type="PANTHER" id="PTHR11200">
    <property type="entry name" value="INOSITOL 5-PHOSPHATASE"/>
    <property type="match status" value="1"/>
</dbReference>
<dbReference type="GO" id="GO:0046856">
    <property type="term" value="P:phosphatidylinositol dephosphorylation"/>
    <property type="evidence" value="ECO:0007669"/>
    <property type="project" value="InterPro"/>
</dbReference>
<dbReference type="SMART" id="SM00128">
    <property type="entry name" value="IPPc"/>
    <property type="match status" value="1"/>
</dbReference>
<feature type="region of interest" description="Disordered" evidence="1">
    <location>
        <begin position="322"/>
        <end position="406"/>
    </location>
</feature>
<dbReference type="InterPro" id="IPR036691">
    <property type="entry name" value="Endo/exonu/phosph_ase_sf"/>
</dbReference>
<feature type="compositionally biased region" description="Acidic residues" evidence="1">
    <location>
        <begin position="796"/>
        <end position="812"/>
    </location>
</feature>
<evidence type="ECO:0000313" key="3">
    <source>
        <dbReference type="EMBL" id="CTR05648.1"/>
    </source>
</evidence>
<name>A0A0K3C9V0_RHOTO</name>
<feature type="region of interest" description="Disordered" evidence="1">
    <location>
        <begin position="726"/>
        <end position="765"/>
    </location>
</feature>
<accession>A0A0K3C9V0</accession>
<feature type="region of interest" description="Disordered" evidence="1">
    <location>
        <begin position="231"/>
        <end position="275"/>
    </location>
</feature>
<dbReference type="OMA" id="RLMGIYC"/>
<feature type="compositionally biased region" description="Low complexity" evidence="1">
    <location>
        <begin position="1019"/>
        <end position="1037"/>
    </location>
</feature>
<protein>
    <submittedName>
        <fullName evidence="3">FGENESH: predicted gene_2.678 protein</fullName>
    </submittedName>
</protein>
<feature type="non-terminal residue" evidence="3">
    <location>
        <position position="1219"/>
    </location>
</feature>
<evidence type="ECO:0000313" key="4">
    <source>
        <dbReference type="Proteomes" id="UP000199069"/>
    </source>
</evidence>
<feature type="compositionally biased region" description="Basic and acidic residues" evidence="1">
    <location>
        <begin position="910"/>
        <end position="922"/>
    </location>
</feature>
<feature type="compositionally biased region" description="Low complexity" evidence="1">
    <location>
        <begin position="973"/>
        <end position="1006"/>
    </location>
</feature>
<feature type="region of interest" description="Disordered" evidence="1">
    <location>
        <begin position="609"/>
        <end position="650"/>
    </location>
</feature>
<dbReference type="InterPro" id="IPR046985">
    <property type="entry name" value="IP5"/>
</dbReference>
<evidence type="ECO:0000259" key="2">
    <source>
        <dbReference type="SMART" id="SM00128"/>
    </source>
</evidence>